<dbReference type="InterPro" id="IPR005482">
    <property type="entry name" value="Biotin_COase_C"/>
</dbReference>
<dbReference type="Gene3D" id="3.30.470.20">
    <property type="entry name" value="ATP-grasp fold, B domain"/>
    <property type="match status" value="1"/>
</dbReference>
<dbReference type="InterPro" id="IPR055268">
    <property type="entry name" value="PCB-like"/>
</dbReference>
<organism evidence="5 6">
    <name type="scientific">Xanthomarina gelatinilytica</name>
    <dbReference type="NCBI Taxonomy" id="1137281"/>
    <lineage>
        <taxon>Bacteria</taxon>
        <taxon>Pseudomonadati</taxon>
        <taxon>Bacteroidota</taxon>
        <taxon>Flavobacteriia</taxon>
        <taxon>Flavobacteriales</taxon>
        <taxon>Flavobacteriaceae</taxon>
        <taxon>Xanthomarina</taxon>
    </lineage>
</organism>
<protein>
    <recommendedName>
        <fullName evidence="4">Biotin carboxylation domain-containing protein</fullName>
    </recommendedName>
</protein>
<dbReference type="Proteomes" id="UP000263268">
    <property type="component" value="Unassembled WGS sequence"/>
</dbReference>
<dbReference type="InterPro" id="IPR011764">
    <property type="entry name" value="Biotin_carboxylation_dom"/>
</dbReference>
<feature type="non-terminal residue" evidence="5">
    <location>
        <position position="89"/>
    </location>
</feature>
<evidence type="ECO:0000313" key="5">
    <source>
        <dbReference type="EMBL" id="HCY82350.1"/>
    </source>
</evidence>
<dbReference type="InterPro" id="IPR011054">
    <property type="entry name" value="Rudment_hybrid_motif"/>
</dbReference>
<gene>
    <name evidence="5" type="ORF">DHV22_12490</name>
</gene>
<proteinExistence type="predicted"/>
<accession>A0A3D6BSW7</accession>
<dbReference type="GO" id="GO:0004736">
    <property type="term" value="F:pyruvate carboxylase activity"/>
    <property type="evidence" value="ECO:0007669"/>
    <property type="project" value="TreeGrafter"/>
</dbReference>
<dbReference type="Pfam" id="PF02785">
    <property type="entry name" value="Biotin_carb_C"/>
    <property type="match status" value="1"/>
</dbReference>
<evidence type="ECO:0000256" key="1">
    <source>
        <dbReference type="ARBA" id="ARBA00022598"/>
    </source>
</evidence>
<dbReference type="PROSITE" id="PS50979">
    <property type="entry name" value="BC"/>
    <property type="match status" value="1"/>
</dbReference>
<keyword evidence="1" id="KW-0436">Ligase</keyword>
<dbReference type="PANTHER" id="PTHR43778:SF2">
    <property type="entry name" value="PYRUVATE CARBOXYLASE, MITOCHONDRIAL"/>
    <property type="match status" value="1"/>
</dbReference>
<dbReference type="SMART" id="SM00878">
    <property type="entry name" value="Biotin_carb_C"/>
    <property type="match status" value="1"/>
</dbReference>
<dbReference type="GO" id="GO:0005524">
    <property type="term" value="F:ATP binding"/>
    <property type="evidence" value="ECO:0007669"/>
    <property type="project" value="UniProtKB-KW"/>
</dbReference>
<evidence type="ECO:0000259" key="4">
    <source>
        <dbReference type="PROSITE" id="PS50979"/>
    </source>
</evidence>
<dbReference type="EMBL" id="DPRK01000199">
    <property type="protein sequence ID" value="HCY82350.1"/>
    <property type="molecule type" value="Genomic_DNA"/>
</dbReference>
<evidence type="ECO:0000256" key="2">
    <source>
        <dbReference type="ARBA" id="ARBA00022741"/>
    </source>
</evidence>
<evidence type="ECO:0000256" key="3">
    <source>
        <dbReference type="ARBA" id="ARBA00022840"/>
    </source>
</evidence>
<dbReference type="AlphaFoldDB" id="A0A3D6BSW7"/>
<reference evidence="5 6" key="1">
    <citation type="journal article" date="2018" name="Nat. Biotechnol.">
        <title>A standardized bacterial taxonomy based on genome phylogeny substantially revises the tree of life.</title>
        <authorList>
            <person name="Parks D.H."/>
            <person name="Chuvochina M."/>
            <person name="Waite D.W."/>
            <person name="Rinke C."/>
            <person name="Skarshewski A."/>
            <person name="Chaumeil P.A."/>
            <person name="Hugenholtz P."/>
        </authorList>
    </citation>
    <scope>NUCLEOTIDE SEQUENCE [LARGE SCALE GENOMIC DNA]</scope>
    <source>
        <strain evidence="5">UBA10227</strain>
    </source>
</reference>
<evidence type="ECO:0000313" key="6">
    <source>
        <dbReference type="Proteomes" id="UP000263268"/>
    </source>
</evidence>
<keyword evidence="3" id="KW-0067">ATP-binding</keyword>
<feature type="non-terminal residue" evidence="5">
    <location>
        <position position="1"/>
    </location>
</feature>
<dbReference type="GO" id="GO:0005737">
    <property type="term" value="C:cytoplasm"/>
    <property type="evidence" value="ECO:0007669"/>
    <property type="project" value="TreeGrafter"/>
</dbReference>
<keyword evidence="2" id="KW-0547">Nucleotide-binding</keyword>
<comment type="caution">
    <text evidence="5">The sequence shown here is derived from an EMBL/GenBank/DDBJ whole genome shotgun (WGS) entry which is preliminary data.</text>
</comment>
<dbReference type="PANTHER" id="PTHR43778">
    <property type="entry name" value="PYRUVATE CARBOXYLASE"/>
    <property type="match status" value="1"/>
</dbReference>
<dbReference type="SUPFAM" id="SSF51246">
    <property type="entry name" value="Rudiment single hybrid motif"/>
    <property type="match status" value="1"/>
</dbReference>
<name>A0A3D6BSW7_9FLAO</name>
<sequence>YRSASGFGIRLDAGSVYQGAIVSPFFDSMLVKVTANSRTLDGACRKVRRALAEFRIRGVKTNMPFLDNILKHETFRRGDVTVNFIKQNP</sequence>
<feature type="domain" description="Biotin carboxylation" evidence="4">
    <location>
        <begin position="1"/>
        <end position="89"/>
    </location>
</feature>
<dbReference type="GO" id="GO:0006094">
    <property type="term" value="P:gluconeogenesis"/>
    <property type="evidence" value="ECO:0007669"/>
    <property type="project" value="TreeGrafter"/>
</dbReference>